<keyword evidence="3" id="KW-1003">Cell membrane</keyword>
<evidence type="ECO:0000256" key="3">
    <source>
        <dbReference type="ARBA" id="ARBA00022475"/>
    </source>
</evidence>
<keyword evidence="4" id="KW-0812">Transmembrane</keyword>
<evidence type="ECO:0000256" key="4">
    <source>
        <dbReference type="ARBA" id="ARBA00022692"/>
    </source>
</evidence>
<evidence type="ECO:0000313" key="12">
    <source>
        <dbReference type="EMBL" id="CAK9160862.1"/>
    </source>
</evidence>
<sequence>MNDNGESLVDRPKQYQKSGRVSSLEPSKLKKEGQGVMPSKPDHHCHHQLHTPSYPSLLPSVPTLMYCEGSERTTNVEPIFQVHGDEYEAANTEVKASRKLLNAKRQEIDLVQSMINRVKNAIFVEDIDAWINNVEHMIEHETLPLKEEKQFIREIKQLKHLRGQLSSNMGCRDEVQQALQQKDQVEERLKILRKDLDCLKDKASKAEVAVVLGGKKYKDESKRLKELQAQFRVADDIRQQAYSYF</sequence>
<evidence type="ECO:0000256" key="6">
    <source>
        <dbReference type="ARBA" id="ARBA00022989"/>
    </source>
</evidence>
<protein>
    <submittedName>
        <fullName evidence="12">Uncharacterized protein</fullName>
    </submittedName>
</protein>
<evidence type="ECO:0000256" key="5">
    <source>
        <dbReference type="ARBA" id="ARBA00022824"/>
    </source>
</evidence>
<dbReference type="GO" id="GO:0005789">
    <property type="term" value="C:endoplasmic reticulum membrane"/>
    <property type="evidence" value="ECO:0007669"/>
    <property type="project" value="UniProtKB-SubCell"/>
</dbReference>
<evidence type="ECO:0000256" key="8">
    <source>
        <dbReference type="ARBA" id="ARBA00023136"/>
    </source>
</evidence>
<keyword evidence="7 10" id="KW-0175">Coiled coil</keyword>
<feature type="compositionally biased region" description="Polar residues" evidence="11">
    <location>
        <begin position="15"/>
        <end position="25"/>
    </location>
</feature>
<evidence type="ECO:0000256" key="7">
    <source>
        <dbReference type="ARBA" id="ARBA00023054"/>
    </source>
</evidence>
<gene>
    <name evidence="12" type="ORF">ILEXP_LOCUS29648</name>
</gene>
<keyword evidence="13" id="KW-1185">Reference proteome</keyword>
<evidence type="ECO:0000256" key="9">
    <source>
        <dbReference type="ARBA" id="ARBA00038080"/>
    </source>
</evidence>
<evidence type="ECO:0000256" key="2">
    <source>
        <dbReference type="ARBA" id="ARBA00004389"/>
    </source>
</evidence>
<keyword evidence="5" id="KW-0256">Endoplasmic reticulum</keyword>
<keyword evidence="8" id="KW-0472">Membrane</keyword>
<proteinExistence type="inferred from homology"/>
<reference evidence="12 13" key="1">
    <citation type="submission" date="2024-02" db="EMBL/GenBank/DDBJ databases">
        <authorList>
            <person name="Vignale AGUSTIN F."/>
            <person name="Sosa J E."/>
            <person name="Modenutti C."/>
        </authorList>
    </citation>
    <scope>NUCLEOTIDE SEQUENCE [LARGE SCALE GENOMIC DNA]</scope>
</reference>
<dbReference type="InterPro" id="IPR055282">
    <property type="entry name" value="PPI1-4"/>
</dbReference>
<evidence type="ECO:0000313" key="13">
    <source>
        <dbReference type="Proteomes" id="UP001642360"/>
    </source>
</evidence>
<evidence type="ECO:0000256" key="1">
    <source>
        <dbReference type="ARBA" id="ARBA00004162"/>
    </source>
</evidence>
<comment type="similarity">
    <text evidence="9">Belongs to the plant Proton pump-interactor protein family.</text>
</comment>
<evidence type="ECO:0000256" key="11">
    <source>
        <dbReference type="SAM" id="MobiDB-lite"/>
    </source>
</evidence>
<comment type="caution">
    <text evidence="12">The sequence shown here is derived from an EMBL/GenBank/DDBJ whole genome shotgun (WGS) entry which is preliminary data.</text>
</comment>
<accession>A0ABC8SUZ5</accession>
<dbReference type="GO" id="GO:0005886">
    <property type="term" value="C:plasma membrane"/>
    <property type="evidence" value="ECO:0007669"/>
    <property type="project" value="UniProtKB-SubCell"/>
</dbReference>
<dbReference type="PANTHER" id="PTHR32219:SF3">
    <property type="entry name" value="CALPONIN-LIKE DOMAIN PROTEIN"/>
    <property type="match status" value="1"/>
</dbReference>
<comment type="subcellular location">
    <subcellularLocation>
        <location evidence="1">Cell membrane</location>
        <topology evidence="1">Single-pass membrane protein</topology>
    </subcellularLocation>
    <subcellularLocation>
        <location evidence="2">Endoplasmic reticulum membrane</location>
        <topology evidence="2">Single-pass membrane protein</topology>
    </subcellularLocation>
</comment>
<dbReference type="EMBL" id="CAUOFW020003591">
    <property type="protein sequence ID" value="CAK9160862.1"/>
    <property type="molecule type" value="Genomic_DNA"/>
</dbReference>
<dbReference type="PANTHER" id="PTHR32219">
    <property type="entry name" value="RNA-BINDING PROTEIN YLMH-RELATED"/>
    <property type="match status" value="1"/>
</dbReference>
<dbReference type="Proteomes" id="UP001642360">
    <property type="component" value="Unassembled WGS sequence"/>
</dbReference>
<organism evidence="12 13">
    <name type="scientific">Ilex paraguariensis</name>
    <name type="common">yerba mate</name>
    <dbReference type="NCBI Taxonomy" id="185542"/>
    <lineage>
        <taxon>Eukaryota</taxon>
        <taxon>Viridiplantae</taxon>
        <taxon>Streptophyta</taxon>
        <taxon>Embryophyta</taxon>
        <taxon>Tracheophyta</taxon>
        <taxon>Spermatophyta</taxon>
        <taxon>Magnoliopsida</taxon>
        <taxon>eudicotyledons</taxon>
        <taxon>Gunneridae</taxon>
        <taxon>Pentapetalae</taxon>
        <taxon>asterids</taxon>
        <taxon>campanulids</taxon>
        <taxon>Aquifoliales</taxon>
        <taxon>Aquifoliaceae</taxon>
        <taxon>Ilex</taxon>
    </lineage>
</organism>
<name>A0ABC8SUZ5_9AQUA</name>
<feature type="coiled-coil region" evidence="10">
    <location>
        <begin position="168"/>
        <end position="209"/>
    </location>
</feature>
<keyword evidence="6" id="KW-1133">Transmembrane helix</keyword>
<feature type="region of interest" description="Disordered" evidence="11">
    <location>
        <begin position="1"/>
        <end position="48"/>
    </location>
</feature>
<evidence type="ECO:0000256" key="10">
    <source>
        <dbReference type="SAM" id="Coils"/>
    </source>
</evidence>
<dbReference type="AlphaFoldDB" id="A0ABC8SUZ5"/>